<dbReference type="Proteomes" id="UP000077154">
    <property type="component" value="Unassembled WGS sequence"/>
</dbReference>
<evidence type="ECO:0000313" key="2">
    <source>
        <dbReference type="EMBL" id="OAF60019.1"/>
    </source>
</evidence>
<dbReference type="AlphaFoldDB" id="A0A177AD38"/>
<proteinExistence type="predicted"/>
<gene>
    <name evidence="2" type="ORF">VC83_03160</name>
</gene>
<reference evidence="2" key="1">
    <citation type="submission" date="2016-03" db="EMBL/GenBank/DDBJ databases">
        <title>Updated assembly of Pseudogymnoascus destructans, the fungus causing white-nose syndrome of bats.</title>
        <authorList>
            <person name="Palmer J.M."/>
            <person name="Drees K.P."/>
            <person name="Foster J.T."/>
            <person name="Lindner D.L."/>
        </authorList>
    </citation>
    <scope>NUCLEOTIDE SEQUENCE [LARGE SCALE GENOMIC DNA]</scope>
    <source>
        <strain evidence="2">20631-21</strain>
    </source>
</reference>
<feature type="region of interest" description="Disordered" evidence="1">
    <location>
        <begin position="27"/>
        <end position="60"/>
    </location>
</feature>
<name>A0A177AD38_9PEZI</name>
<accession>A0A177AD38</accession>
<protein>
    <submittedName>
        <fullName evidence="2">Uncharacterized protein</fullName>
    </submittedName>
</protein>
<dbReference type="RefSeq" id="XP_024325301.1">
    <property type="nucleotide sequence ID" value="XM_024466809.1"/>
</dbReference>
<dbReference type="VEuPathDB" id="FungiDB:GMDG_03971"/>
<sequence length="140" mass="14882">MTQNAGQHTWHSAEHRLHYTRPAARHNDAAAGAAASDGVVGQWKDRPPNPRRSSRCVVLGSGGGDSGIRRWVIGAGSGQNAGRVLLPVVVPRPTAPPTCVQWTLHHPKTGTIGHWSPTPSVRKHDDTDNLGSKGARNGES</sequence>
<dbReference type="GeneID" id="36286237"/>
<dbReference type="EMBL" id="KV441392">
    <property type="protein sequence ID" value="OAF60019.1"/>
    <property type="molecule type" value="Genomic_DNA"/>
</dbReference>
<organism evidence="2">
    <name type="scientific">Pseudogymnoascus destructans</name>
    <dbReference type="NCBI Taxonomy" id="655981"/>
    <lineage>
        <taxon>Eukaryota</taxon>
        <taxon>Fungi</taxon>
        <taxon>Dikarya</taxon>
        <taxon>Ascomycota</taxon>
        <taxon>Pezizomycotina</taxon>
        <taxon>Leotiomycetes</taxon>
        <taxon>Thelebolales</taxon>
        <taxon>Thelebolaceae</taxon>
        <taxon>Pseudogymnoascus</taxon>
    </lineage>
</organism>
<feature type="region of interest" description="Disordered" evidence="1">
    <location>
        <begin position="110"/>
        <end position="140"/>
    </location>
</feature>
<evidence type="ECO:0000256" key="1">
    <source>
        <dbReference type="SAM" id="MobiDB-lite"/>
    </source>
</evidence>